<dbReference type="EMBL" id="JAKJXO020000020">
    <property type="protein sequence ID" value="KAL1592603.1"/>
    <property type="molecule type" value="Genomic_DNA"/>
</dbReference>
<dbReference type="Proteomes" id="UP001521785">
    <property type="component" value="Unassembled WGS sequence"/>
</dbReference>
<dbReference type="SUPFAM" id="SSF89372">
    <property type="entry name" value="Fucose-specific lectin"/>
    <property type="match status" value="1"/>
</dbReference>
<dbReference type="Gene3D" id="2.120.10.70">
    <property type="entry name" value="Fucose-specific lectin"/>
    <property type="match status" value="1"/>
</dbReference>
<accession>A0ABR3QKK9</accession>
<name>A0ABR3QKK9_9PLEO</name>
<keyword evidence="2" id="KW-1185">Reference proteome</keyword>
<protein>
    <submittedName>
        <fullName evidence="1">Uncharacterized protein</fullName>
    </submittedName>
</protein>
<sequence>MAAISTLINPLGPADDELLTFWNNDSGDLVLVQRKGPSKPTDLIWTKTAKQTGIVKNPSSIVALQYQGLINVYGITSGATSTLKRLSPTIEPLKYNIPITQVASLAGAVTEDFTQGWLYYLAVDDNDATVLNEYSIDGSSDPVTLEGYEPAVDTYLAATCWGGGKRCVFFQKGNIRMVDIDAGRETKLASTKSARKATPLAACTAPDTNGNETRYLYYVDGSLVLQRLTITADEKTDQKVLNEAPNLAAWSQLAVTPGKTHNFISYVTTAGQKQKVTIWADKR</sequence>
<reference evidence="1 2" key="1">
    <citation type="submission" date="2024-02" db="EMBL/GenBank/DDBJ databases">
        <title>De novo assembly and annotation of 12 fungi associated with fruit tree decline syndrome in Ontario, Canada.</title>
        <authorList>
            <person name="Sulman M."/>
            <person name="Ellouze W."/>
            <person name="Ilyukhin E."/>
        </authorList>
    </citation>
    <scope>NUCLEOTIDE SEQUENCE [LARGE SCALE GENOMIC DNA]</scope>
    <source>
        <strain evidence="1 2">M42-189</strain>
    </source>
</reference>
<comment type="caution">
    <text evidence="1">The sequence shown here is derived from an EMBL/GenBank/DDBJ whole genome shotgun (WGS) entry which is preliminary data.</text>
</comment>
<organism evidence="1 2">
    <name type="scientific">Paraconiothyrium brasiliense</name>
    <dbReference type="NCBI Taxonomy" id="300254"/>
    <lineage>
        <taxon>Eukaryota</taxon>
        <taxon>Fungi</taxon>
        <taxon>Dikarya</taxon>
        <taxon>Ascomycota</taxon>
        <taxon>Pezizomycotina</taxon>
        <taxon>Dothideomycetes</taxon>
        <taxon>Pleosporomycetidae</taxon>
        <taxon>Pleosporales</taxon>
        <taxon>Massarineae</taxon>
        <taxon>Didymosphaeriaceae</taxon>
        <taxon>Paraconiothyrium</taxon>
    </lineage>
</organism>
<evidence type="ECO:0000313" key="1">
    <source>
        <dbReference type="EMBL" id="KAL1592603.1"/>
    </source>
</evidence>
<evidence type="ECO:0000313" key="2">
    <source>
        <dbReference type="Proteomes" id="UP001521785"/>
    </source>
</evidence>
<proteinExistence type="predicted"/>
<gene>
    <name evidence="1" type="ORF">SLS60_011019</name>
</gene>